<feature type="domain" description="Phorbol-ester/DAG-type" evidence="4">
    <location>
        <begin position="40"/>
        <end position="88"/>
    </location>
</feature>
<keyword evidence="1" id="KW-0479">Metal-binding</keyword>
<sequence length="506" mass="59060">MGCTAFIGIKNCYFCSYCNQKYHKECVESPSIFYSSDHPKHPLQLVYFSRVRSKYCCTCKSSVKQFYYCFICDFSLHPVCARKPTPLTIDNQKRHEHTLKYFPRRKSTLVCDVCALVDDSDYLYVCLICDFIVHKQCVNLPYVIKVSRHGHRLGFIPNLSHKESTDCGICHAKINGNYGEYYCMKGCVYALHSRCATRDDVCDGKELEGEPEETYDNNKMFEEIAAGIIMHQSHQAHQMSLNKKIHDDNKHCQACRLPFYDEGNVYRCMQHCDFIMHESCAYIPRVKKFMLHVHPLILNLDKSWLQCRKCGYFSCGFAYVCPIERCFWTLDTLCAFVCEPFDHYSHPHPLFVTCGENAYITCSICQSSVFQPLNCLKCNFVLCFRCATTPHRVRYEHDEHLLSFSYKENERNWCEICEEYIIPKRGFYACNECGVTLHIVCLLGRDPHMRAGETITFMDETFQFLPNTYSARPLCKVCIRRCPYKIKIETSRKNSLCSSLCYYNAR</sequence>
<dbReference type="InterPro" id="IPR054483">
    <property type="entry name" value="DC1-like_CT"/>
</dbReference>
<dbReference type="SUPFAM" id="SSF57889">
    <property type="entry name" value="Cysteine-rich domain"/>
    <property type="match status" value="4"/>
</dbReference>
<dbReference type="InterPro" id="IPR002219">
    <property type="entry name" value="PKC_DAG/PE"/>
</dbReference>
<dbReference type="Pfam" id="PF22926">
    <property type="entry name" value="C1-like_CT"/>
    <property type="match status" value="1"/>
</dbReference>
<keyword evidence="2" id="KW-0677">Repeat</keyword>
<dbReference type="InterPro" id="IPR053192">
    <property type="entry name" value="Vacuole_Formation_Reg"/>
</dbReference>
<dbReference type="GO" id="GO:0046872">
    <property type="term" value="F:metal ion binding"/>
    <property type="evidence" value="ECO:0007669"/>
    <property type="project" value="UniProtKB-KW"/>
</dbReference>
<evidence type="ECO:0000313" key="6">
    <source>
        <dbReference type="Proteomes" id="UP000886595"/>
    </source>
</evidence>
<dbReference type="PANTHER" id="PTHR32410:SF209">
    <property type="entry name" value="CYSTEINE_HISTIDINE-RICH C1 DOMAIN FAMILY PROTEIN"/>
    <property type="match status" value="1"/>
</dbReference>
<gene>
    <name evidence="5" type="ORF">Bca52824_015363</name>
</gene>
<protein>
    <recommendedName>
        <fullName evidence="4">Phorbol-ester/DAG-type domain-containing protein</fullName>
    </recommendedName>
</protein>
<dbReference type="EMBL" id="JAAMPC010000003">
    <property type="protein sequence ID" value="KAG2322150.1"/>
    <property type="molecule type" value="Genomic_DNA"/>
</dbReference>
<dbReference type="OrthoDB" id="1066076at2759"/>
<dbReference type="InterPro" id="IPR004146">
    <property type="entry name" value="DC1"/>
</dbReference>
<evidence type="ECO:0000313" key="5">
    <source>
        <dbReference type="EMBL" id="KAG2322150.1"/>
    </source>
</evidence>
<keyword evidence="3" id="KW-0862">Zinc</keyword>
<evidence type="ECO:0000256" key="3">
    <source>
        <dbReference type="ARBA" id="ARBA00022833"/>
    </source>
</evidence>
<dbReference type="InterPro" id="IPR046349">
    <property type="entry name" value="C1-like_sf"/>
</dbReference>
<dbReference type="Proteomes" id="UP000886595">
    <property type="component" value="Unassembled WGS sequence"/>
</dbReference>
<evidence type="ECO:0000256" key="2">
    <source>
        <dbReference type="ARBA" id="ARBA00022737"/>
    </source>
</evidence>
<keyword evidence="6" id="KW-1185">Reference proteome</keyword>
<evidence type="ECO:0000259" key="4">
    <source>
        <dbReference type="PROSITE" id="PS50081"/>
    </source>
</evidence>
<proteinExistence type="predicted"/>
<dbReference type="Pfam" id="PF03107">
    <property type="entry name" value="C1_2"/>
    <property type="match status" value="5"/>
</dbReference>
<name>A0A8X8B4A3_BRACI</name>
<reference evidence="5 6" key="1">
    <citation type="submission" date="2020-02" db="EMBL/GenBank/DDBJ databases">
        <authorList>
            <person name="Ma Q."/>
            <person name="Huang Y."/>
            <person name="Song X."/>
            <person name="Pei D."/>
        </authorList>
    </citation>
    <scope>NUCLEOTIDE SEQUENCE [LARGE SCALE GENOMIC DNA]</scope>
    <source>
        <strain evidence="5">Sxm20200214</strain>
        <tissue evidence="5">Leaf</tissue>
    </source>
</reference>
<evidence type="ECO:0000256" key="1">
    <source>
        <dbReference type="ARBA" id="ARBA00022723"/>
    </source>
</evidence>
<organism evidence="5 6">
    <name type="scientific">Brassica carinata</name>
    <name type="common">Ethiopian mustard</name>
    <name type="synonym">Abyssinian cabbage</name>
    <dbReference type="NCBI Taxonomy" id="52824"/>
    <lineage>
        <taxon>Eukaryota</taxon>
        <taxon>Viridiplantae</taxon>
        <taxon>Streptophyta</taxon>
        <taxon>Embryophyta</taxon>
        <taxon>Tracheophyta</taxon>
        <taxon>Spermatophyta</taxon>
        <taxon>Magnoliopsida</taxon>
        <taxon>eudicotyledons</taxon>
        <taxon>Gunneridae</taxon>
        <taxon>Pentapetalae</taxon>
        <taxon>rosids</taxon>
        <taxon>malvids</taxon>
        <taxon>Brassicales</taxon>
        <taxon>Brassicaceae</taxon>
        <taxon>Brassiceae</taxon>
        <taxon>Brassica</taxon>
    </lineage>
</organism>
<dbReference type="PANTHER" id="PTHR32410">
    <property type="entry name" value="CYSTEINE/HISTIDINE-RICH C1 DOMAIN FAMILY PROTEIN"/>
    <property type="match status" value="1"/>
</dbReference>
<accession>A0A8X8B4A3</accession>
<dbReference type="AlphaFoldDB" id="A0A8X8B4A3"/>
<dbReference type="PROSITE" id="PS50081">
    <property type="entry name" value="ZF_DAG_PE_2"/>
    <property type="match status" value="1"/>
</dbReference>
<comment type="caution">
    <text evidence="5">The sequence shown here is derived from an EMBL/GenBank/DDBJ whole genome shotgun (WGS) entry which is preliminary data.</text>
</comment>